<dbReference type="HOGENOM" id="CLU_1897549_0_0_1"/>
<protein>
    <submittedName>
        <fullName evidence="1">Uncharacterized protein</fullName>
    </submittedName>
</protein>
<evidence type="ECO:0000313" key="2">
    <source>
        <dbReference type="Proteomes" id="UP000054279"/>
    </source>
</evidence>
<proteinExistence type="predicted"/>
<sequence length="134" mass="14781">MTGRVTKEKLAALLSIQLQIVAKDQGWATYEDQGIWSWFELAIVTKQYESGTTITEADIKKGTDDKPLTWISHWLPLSETYQNQSGILFEKASALLQNISEGDWIAVVGCAQYAAWECDAASGKLDVILAQNAA</sequence>
<organism evidence="1 2">
    <name type="scientific">Sphaerobolus stellatus (strain SS14)</name>
    <dbReference type="NCBI Taxonomy" id="990650"/>
    <lineage>
        <taxon>Eukaryota</taxon>
        <taxon>Fungi</taxon>
        <taxon>Dikarya</taxon>
        <taxon>Basidiomycota</taxon>
        <taxon>Agaricomycotina</taxon>
        <taxon>Agaricomycetes</taxon>
        <taxon>Phallomycetidae</taxon>
        <taxon>Geastrales</taxon>
        <taxon>Sphaerobolaceae</taxon>
        <taxon>Sphaerobolus</taxon>
    </lineage>
</organism>
<accession>A0A0C9TMR6</accession>
<evidence type="ECO:0000313" key="1">
    <source>
        <dbReference type="EMBL" id="KIJ23149.1"/>
    </source>
</evidence>
<dbReference type="EMBL" id="KN837784">
    <property type="protein sequence ID" value="KIJ23149.1"/>
    <property type="molecule type" value="Genomic_DNA"/>
</dbReference>
<keyword evidence="2" id="KW-1185">Reference proteome</keyword>
<reference evidence="1 2" key="1">
    <citation type="submission" date="2014-06" db="EMBL/GenBank/DDBJ databases">
        <title>Evolutionary Origins and Diversification of the Mycorrhizal Mutualists.</title>
        <authorList>
            <consortium name="DOE Joint Genome Institute"/>
            <consortium name="Mycorrhizal Genomics Consortium"/>
            <person name="Kohler A."/>
            <person name="Kuo A."/>
            <person name="Nagy L.G."/>
            <person name="Floudas D."/>
            <person name="Copeland A."/>
            <person name="Barry K.W."/>
            <person name="Cichocki N."/>
            <person name="Veneault-Fourrey C."/>
            <person name="LaButti K."/>
            <person name="Lindquist E.A."/>
            <person name="Lipzen A."/>
            <person name="Lundell T."/>
            <person name="Morin E."/>
            <person name="Murat C."/>
            <person name="Riley R."/>
            <person name="Ohm R."/>
            <person name="Sun H."/>
            <person name="Tunlid A."/>
            <person name="Henrissat B."/>
            <person name="Grigoriev I.V."/>
            <person name="Hibbett D.S."/>
            <person name="Martin F."/>
        </authorList>
    </citation>
    <scope>NUCLEOTIDE SEQUENCE [LARGE SCALE GENOMIC DNA]</scope>
    <source>
        <strain evidence="1 2">SS14</strain>
    </source>
</reference>
<gene>
    <name evidence="1" type="ORF">M422DRAFT_56946</name>
</gene>
<name>A0A0C9TMR6_SPHS4</name>
<dbReference type="Proteomes" id="UP000054279">
    <property type="component" value="Unassembled WGS sequence"/>
</dbReference>
<dbReference type="OrthoDB" id="630895at2759"/>
<dbReference type="AlphaFoldDB" id="A0A0C9TMR6"/>